<proteinExistence type="predicted"/>
<protein>
    <submittedName>
        <fullName evidence="1">Flavin-containing monooxygenase</fullName>
    </submittedName>
</protein>
<keyword evidence="2" id="KW-1185">Reference proteome</keyword>
<reference evidence="1 2" key="1">
    <citation type="journal article" date="2023" name="Science">
        <title>Complex scaffold remodeling in plant triterpene biosynthesis.</title>
        <authorList>
            <person name="De La Pena R."/>
            <person name="Hodgson H."/>
            <person name="Liu J.C."/>
            <person name="Stephenson M.J."/>
            <person name="Martin A.C."/>
            <person name="Owen C."/>
            <person name="Harkess A."/>
            <person name="Leebens-Mack J."/>
            <person name="Jimenez L.E."/>
            <person name="Osbourn A."/>
            <person name="Sattely E.S."/>
        </authorList>
    </citation>
    <scope>NUCLEOTIDE SEQUENCE [LARGE SCALE GENOMIC DNA]</scope>
    <source>
        <strain evidence="2">cv. JPN11</strain>
        <tissue evidence="1">Leaf</tissue>
    </source>
</reference>
<evidence type="ECO:0000313" key="1">
    <source>
        <dbReference type="EMBL" id="KAJ4717161.1"/>
    </source>
</evidence>
<dbReference type="EMBL" id="CM051399">
    <property type="protein sequence ID" value="KAJ4717161.1"/>
    <property type="molecule type" value="Genomic_DNA"/>
</dbReference>
<gene>
    <name evidence="1" type="ORF">OWV82_012081</name>
</gene>
<comment type="caution">
    <text evidence="1">The sequence shown here is derived from an EMBL/GenBank/DDBJ whole genome shotgun (WGS) entry which is preliminary data.</text>
</comment>
<keyword evidence="1" id="KW-0503">Monooxygenase</keyword>
<organism evidence="1 2">
    <name type="scientific">Melia azedarach</name>
    <name type="common">Chinaberry tree</name>
    <dbReference type="NCBI Taxonomy" id="155640"/>
    <lineage>
        <taxon>Eukaryota</taxon>
        <taxon>Viridiplantae</taxon>
        <taxon>Streptophyta</taxon>
        <taxon>Embryophyta</taxon>
        <taxon>Tracheophyta</taxon>
        <taxon>Spermatophyta</taxon>
        <taxon>Magnoliopsida</taxon>
        <taxon>eudicotyledons</taxon>
        <taxon>Gunneridae</taxon>
        <taxon>Pentapetalae</taxon>
        <taxon>rosids</taxon>
        <taxon>malvids</taxon>
        <taxon>Sapindales</taxon>
        <taxon>Meliaceae</taxon>
        <taxon>Melia</taxon>
    </lineage>
</organism>
<accession>A0ACC1Y0E4</accession>
<sequence length="330" mass="36662">MEEQAAEVIIVGSGPSGLATAACLKVHSIPYVILEREDCFASLWKKYSYDRLHLHLAKQFCDLPHMPFPPSYPSFISKNLFVKYLDDYVSHFNIIPLYRRSVELANYDEASRKWIVKVMNYGSTSGKVEEYYSGKFLVVASGEASNPFTPDIDGLSTFTGKVIHSTQFKNGKSYSDQNVLVVGSGNSGMEIALDLANHGANTSIVVRSPLHVLTKEMVYLALVLLKYIAVGIVDSLMPTESIRGNEVLFVNGQSHSFDSIIFCTGFKRSTDMWLKGDDYLLGEDGIPKPSFPDHWKGKNGLYCVGLSRRGLYGINADARNIADDIKFSLL</sequence>
<keyword evidence="1" id="KW-0560">Oxidoreductase</keyword>
<name>A0ACC1Y0E4_MELAZ</name>
<dbReference type="Proteomes" id="UP001164539">
    <property type="component" value="Chromosome 6"/>
</dbReference>
<evidence type="ECO:0000313" key="2">
    <source>
        <dbReference type="Proteomes" id="UP001164539"/>
    </source>
</evidence>